<proteinExistence type="predicted"/>
<dbReference type="SUPFAM" id="SSF52777">
    <property type="entry name" value="CoA-dependent acyltransferases"/>
    <property type="match status" value="2"/>
</dbReference>
<dbReference type="InterPro" id="IPR045851">
    <property type="entry name" value="AMP-bd_C_sf"/>
</dbReference>
<dbReference type="InterPro" id="IPR042099">
    <property type="entry name" value="ANL_N_sf"/>
</dbReference>
<dbReference type="EMBL" id="JAQJAN010000002">
    <property type="protein sequence ID" value="KAJ5738145.1"/>
    <property type="molecule type" value="Genomic_DNA"/>
</dbReference>
<dbReference type="Gene3D" id="1.10.1200.10">
    <property type="entry name" value="ACP-like"/>
    <property type="match status" value="1"/>
</dbReference>
<dbReference type="AlphaFoldDB" id="A0AAD6HTY8"/>
<dbReference type="Gene3D" id="3.30.559.30">
    <property type="entry name" value="Nonribosomal peptide synthetase, condensation domain"/>
    <property type="match status" value="1"/>
</dbReference>
<feature type="domain" description="Carrier" evidence="4">
    <location>
        <begin position="733"/>
        <end position="806"/>
    </location>
</feature>
<sequence>MTISSLTAEVPHSKSPKGPLRSELCLAWATTFALFTGSQNVTFQIASDKPSQVKLDVLLQGSVRRLLDSLTGQLQALSSNQDSFRIISGLNSHHLENSSSCGDNLADLSVEFTMGTEFTTIRMAEKASTRPQWLSQQILRTLRQIAGEISSCDQAILLYMAINPSMEDQKLMYQWNGSKISSISRCVHEEIHIMALQQPEAPAIDASDGSLTYAELDDLSTRLAIHLTAQGVSNETPVALLFEKSRWCTVAMIAVMKAGGAFVLLDALRPRDYIRSLCQSLNIQFIACSPSNMPTASALARCAVMVSDRVSGSWVNPLVPLTISRPEGAAYIAFTSGSTGVPKGVVIEHRSFLTGAMAHGTAYCMSKETRTLQSSSYSFDGSIMENLTTLLFGGCVCVPSDEDRLNNLPACVVEFKATTICLTPTMLRMIQPHQVPCLKIILLTGEPPSTADVKIWSGRLKLILTYGVTECSVACSSYEASPESSDRDTRSIGKPFACRWWVVSPQKQDLLLPIGAVGELCIEGPIVGRGYISQDASAPYSDAFLLRPGWLNVAHGISRVYKTGDLVQYQADGSLILLGRKDTQIKLHGQRIEVLGIESHLRPHIGEGDDVVVELCKPVSRGEKPTLVAFLSKNQLSTRTDSPEDSLLMPYTASFDSITQNLKRMLQTSLPSIMIPTWFCLVKYWPQTTTGKTDRRRLRDAINNMGKQEIRHFTEVTDSPVKIPEISDLVLDDPAETDLKSLASKALGCDISTLDNKDNFFSKGADSVSVMQLAIAVRATGVPLSIGEIFDNPVLGDLERHIKQQVAGSLDHGMKVPAAQPFSLIDSPDPALWVKKNIAPQVLLSSGQKIIDVLPATQMQSYLAEFPRQYYALHLEGDIDKGRLKEACEALVQRHSILRTVHTQHNGQLFQAVLNKTDISFVLYESATEADMEDLIQRAFRHDTDMPVHMGTSAVQFTLFTSRDHSEHTRKQMLQLRLLHTQEDGDSWLVLIRDLAALYNNKPLQPAISFSDWSYSYFACRQPSTWRYWSDILSGASMSYIGTPLSPKTAEECLYDETKMVPFRKPPQGFTMATAIKAAWSLVLAHHLNSHDVTFGESIHGRTQTFRGVETVVGPCVNIIPVRVKQQIDSHTGIDLMYAIQKQHSQSLEYSLVDIKDIVTNCTDWELRHTSQQWGSFVLHSEVNYYDVFTGLEFGDAKISKQDMFYAPIPVRELILYSMPMGEEHMLTIATNNAIIKSDMAAYLLELTENYLGILLERPDTSLREMQGKGRSIKKVDA</sequence>
<dbReference type="PROSITE" id="PS00455">
    <property type="entry name" value="AMP_BINDING"/>
    <property type="match status" value="1"/>
</dbReference>
<gene>
    <name evidence="5" type="ORF">N7493_001300</name>
</gene>
<keyword evidence="3" id="KW-0436">Ligase</keyword>
<dbReference type="GO" id="GO:0031177">
    <property type="term" value="F:phosphopantetheine binding"/>
    <property type="evidence" value="ECO:0007669"/>
    <property type="project" value="TreeGrafter"/>
</dbReference>
<evidence type="ECO:0000256" key="1">
    <source>
        <dbReference type="ARBA" id="ARBA00022450"/>
    </source>
</evidence>
<dbReference type="GO" id="GO:0044550">
    <property type="term" value="P:secondary metabolite biosynthetic process"/>
    <property type="evidence" value="ECO:0007669"/>
    <property type="project" value="TreeGrafter"/>
</dbReference>
<reference evidence="5" key="1">
    <citation type="journal article" date="2023" name="IMA Fungus">
        <title>Comparative genomic study of the Penicillium genus elucidates a diverse pangenome and 15 lateral gene transfer events.</title>
        <authorList>
            <person name="Petersen C."/>
            <person name="Sorensen T."/>
            <person name="Nielsen M.R."/>
            <person name="Sondergaard T.E."/>
            <person name="Sorensen J.L."/>
            <person name="Fitzpatrick D.A."/>
            <person name="Frisvad J.C."/>
            <person name="Nielsen K.L."/>
        </authorList>
    </citation>
    <scope>NUCLEOTIDE SEQUENCE</scope>
    <source>
        <strain evidence="5">IBT 17514</strain>
    </source>
</reference>
<dbReference type="Pfam" id="PF00501">
    <property type="entry name" value="AMP-binding"/>
    <property type="match status" value="1"/>
</dbReference>
<dbReference type="GO" id="GO:0005737">
    <property type="term" value="C:cytoplasm"/>
    <property type="evidence" value="ECO:0007669"/>
    <property type="project" value="TreeGrafter"/>
</dbReference>
<dbReference type="Gene3D" id="3.30.300.30">
    <property type="match status" value="1"/>
</dbReference>
<dbReference type="Gene3D" id="3.40.50.12780">
    <property type="entry name" value="N-terminal domain of ligase-like"/>
    <property type="match status" value="1"/>
</dbReference>
<dbReference type="InterPro" id="IPR000873">
    <property type="entry name" value="AMP-dep_synth/lig_dom"/>
</dbReference>
<dbReference type="Pfam" id="PF00550">
    <property type="entry name" value="PP-binding"/>
    <property type="match status" value="1"/>
</dbReference>
<dbReference type="PANTHER" id="PTHR45527">
    <property type="entry name" value="NONRIBOSOMAL PEPTIDE SYNTHETASE"/>
    <property type="match status" value="1"/>
</dbReference>
<dbReference type="Pfam" id="PF00668">
    <property type="entry name" value="Condensation"/>
    <property type="match status" value="1"/>
</dbReference>
<dbReference type="Proteomes" id="UP001215712">
    <property type="component" value="Unassembled WGS sequence"/>
</dbReference>
<evidence type="ECO:0000259" key="4">
    <source>
        <dbReference type="PROSITE" id="PS50075"/>
    </source>
</evidence>
<keyword evidence="1" id="KW-0596">Phosphopantetheine</keyword>
<dbReference type="PANTHER" id="PTHR45527:SF12">
    <property type="entry name" value="NONRIBOSOMAL PEPTIDE SYNTHETASE IVOA"/>
    <property type="match status" value="1"/>
</dbReference>
<dbReference type="InterPro" id="IPR001242">
    <property type="entry name" value="Condensation_dom"/>
</dbReference>
<dbReference type="Gene3D" id="3.30.559.10">
    <property type="entry name" value="Chloramphenicol acetyltransferase-like domain"/>
    <property type="match status" value="1"/>
</dbReference>
<dbReference type="SUPFAM" id="SSF47336">
    <property type="entry name" value="ACP-like"/>
    <property type="match status" value="1"/>
</dbReference>
<dbReference type="SUPFAM" id="SSF56801">
    <property type="entry name" value="Acetyl-CoA synthetase-like"/>
    <property type="match status" value="1"/>
</dbReference>
<organism evidence="5 6">
    <name type="scientific">Penicillium malachiteum</name>
    <dbReference type="NCBI Taxonomy" id="1324776"/>
    <lineage>
        <taxon>Eukaryota</taxon>
        <taxon>Fungi</taxon>
        <taxon>Dikarya</taxon>
        <taxon>Ascomycota</taxon>
        <taxon>Pezizomycotina</taxon>
        <taxon>Eurotiomycetes</taxon>
        <taxon>Eurotiomycetidae</taxon>
        <taxon>Eurotiales</taxon>
        <taxon>Aspergillaceae</taxon>
        <taxon>Penicillium</taxon>
    </lineage>
</organism>
<dbReference type="FunFam" id="3.30.300.30:FF:000015">
    <property type="entry name" value="Nonribosomal peptide synthase SidD"/>
    <property type="match status" value="1"/>
</dbReference>
<dbReference type="InterPro" id="IPR023213">
    <property type="entry name" value="CAT-like_dom_sf"/>
</dbReference>
<dbReference type="GO" id="GO:0043041">
    <property type="term" value="P:amino acid activation for nonribosomal peptide biosynthetic process"/>
    <property type="evidence" value="ECO:0007669"/>
    <property type="project" value="TreeGrafter"/>
</dbReference>
<reference evidence="5" key="2">
    <citation type="submission" date="2023-01" db="EMBL/GenBank/DDBJ databases">
        <authorList>
            <person name="Petersen C."/>
        </authorList>
    </citation>
    <scope>NUCLEOTIDE SEQUENCE</scope>
    <source>
        <strain evidence="5">IBT 17514</strain>
    </source>
</reference>
<keyword evidence="6" id="KW-1185">Reference proteome</keyword>
<dbReference type="GO" id="GO:0016874">
    <property type="term" value="F:ligase activity"/>
    <property type="evidence" value="ECO:0007669"/>
    <property type="project" value="UniProtKB-KW"/>
</dbReference>
<dbReference type="InterPro" id="IPR010071">
    <property type="entry name" value="AA_adenyl_dom"/>
</dbReference>
<dbReference type="InterPro" id="IPR036736">
    <property type="entry name" value="ACP-like_sf"/>
</dbReference>
<comment type="caution">
    <text evidence="5">The sequence shown here is derived from an EMBL/GenBank/DDBJ whole genome shotgun (WGS) entry which is preliminary data.</text>
</comment>
<name>A0AAD6HTY8_9EURO</name>
<dbReference type="InterPro" id="IPR020845">
    <property type="entry name" value="AMP-binding_CS"/>
</dbReference>
<evidence type="ECO:0000313" key="5">
    <source>
        <dbReference type="EMBL" id="KAJ5738145.1"/>
    </source>
</evidence>
<evidence type="ECO:0000256" key="3">
    <source>
        <dbReference type="ARBA" id="ARBA00022598"/>
    </source>
</evidence>
<protein>
    <submittedName>
        <fullName evidence="5">Nonribosomal peptide synthase</fullName>
    </submittedName>
</protein>
<accession>A0AAD6HTY8</accession>
<evidence type="ECO:0000313" key="6">
    <source>
        <dbReference type="Proteomes" id="UP001215712"/>
    </source>
</evidence>
<keyword evidence="2" id="KW-0597">Phosphoprotein</keyword>
<dbReference type="InterPro" id="IPR009081">
    <property type="entry name" value="PP-bd_ACP"/>
</dbReference>
<dbReference type="NCBIfam" id="TIGR01733">
    <property type="entry name" value="AA-adenyl-dom"/>
    <property type="match status" value="1"/>
</dbReference>
<dbReference type="PROSITE" id="PS50075">
    <property type="entry name" value="CARRIER"/>
    <property type="match status" value="1"/>
</dbReference>
<evidence type="ECO:0000256" key="2">
    <source>
        <dbReference type="ARBA" id="ARBA00022553"/>
    </source>
</evidence>
<dbReference type="CDD" id="cd05918">
    <property type="entry name" value="A_NRPS_SidN3_like"/>
    <property type="match status" value="1"/>
</dbReference>